<dbReference type="RefSeq" id="WP_122823534.1">
    <property type="nucleotide sequence ID" value="NZ_CP033325.1"/>
</dbReference>
<keyword evidence="5" id="KW-1185">Reference proteome</keyword>
<dbReference type="Gene3D" id="3.40.190.10">
    <property type="entry name" value="Periplasmic binding protein-like II"/>
    <property type="match status" value="2"/>
</dbReference>
<evidence type="ECO:0000256" key="3">
    <source>
        <dbReference type="ARBA" id="ARBA00022729"/>
    </source>
</evidence>
<sequence>MAVAVALAAGLGACAGSETDTPTLTWYINPDDGGQAELARTCTEEADGRYQVETSLLPRDASSQREQLARRLAAGDASIDIVSLDPPFIPELAEPGFLAPVPEDLQNTEGVVQGAVDSATWDGELVTVPFWANTQLLWYRTSVVEAAGLDMSQPVTWAQIIEVAEEEGKLLGVQGTKAEALTVWINALIASAGGQVIVNPEAPADEVELGMDSPAARAAAEIVSAIGEAGLGGAGLTTADENASMNVFASDEGSFMVNWPFVYPALSAADPAVVEDMGWTIYPRVSEDQEPAPPVGGINLGVGAFSRYPDLAYDAIACIIRPEHQAQYFVTNGNPPSAVAAYDEPEVQEQFPMADTIRDSLELAVPRPQTPYYNDLSLSIQETWHPVSAVDPGTTPAESASFIIAVLRGESLI</sequence>
<gene>
    <name evidence="4" type="ORF">ACFO3F_10145</name>
</gene>
<keyword evidence="3" id="KW-0732">Signal</keyword>
<comment type="caution">
    <text evidence="4">The sequence shown here is derived from an EMBL/GenBank/DDBJ whole genome shotgun (WGS) entry which is preliminary data.</text>
</comment>
<reference evidence="5" key="1">
    <citation type="journal article" date="2019" name="Int. J. Syst. Evol. Microbiol.">
        <title>The Global Catalogue of Microorganisms (GCM) 10K type strain sequencing project: providing services to taxonomists for standard genome sequencing and annotation.</title>
        <authorList>
            <consortium name="The Broad Institute Genomics Platform"/>
            <consortium name="The Broad Institute Genome Sequencing Center for Infectious Disease"/>
            <person name="Wu L."/>
            <person name="Ma J."/>
        </authorList>
    </citation>
    <scope>NUCLEOTIDE SEQUENCE [LARGE SCALE GENOMIC DNA]</scope>
    <source>
        <strain evidence="5">JCM 3369</strain>
    </source>
</reference>
<accession>A0ABV9DBS5</accession>
<dbReference type="PANTHER" id="PTHR30061:SF50">
    <property type="entry name" value="MALTOSE_MALTODEXTRIN-BINDING PERIPLASMIC PROTEIN"/>
    <property type="match status" value="1"/>
</dbReference>
<evidence type="ECO:0000256" key="1">
    <source>
        <dbReference type="ARBA" id="ARBA00008520"/>
    </source>
</evidence>
<evidence type="ECO:0000313" key="5">
    <source>
        <dbReference type="Proteomes" id="UP001595955"/>
    </source>
</evidence>
<protein>
    <submittedName>
        <fullName evidence="4">Extracellular solute-binding protein</fullName>
    </submittedName>
</protein>
<dbReference type="Pfam" id="PF01547">
    <property type="entry name" value="SBP_bac_1"/>
    <property type="match status" value="1"/>
</dbReference>
<organism evidence="4 5">
    <name type="scientific">Georgenia faecalis</name>
    <dbReference type="NCBI Taxonomy" id="2483799"/>
    <lineage>
        <taxon>Bacteria</taxon>
        <taxon>Bacillati</taxon>
        <taxon>Actinomycetota</taxon>
        <taxon>Actinomycetes</taxon>
        <taxon>Micrococcales</taxon>
        <taxon>Bogoriellaceae</taxon>
        <taxon>Georgenia</taxon>
    </lineage>
</organism>
<evidence type="ECO:0000313" key="4">
    <source>
        <dbReference type="EMBL" id="MFC4555608.1"/>
    </source>
</evidence>
<proteinExistence type="inferred from homology"/>
<comment type="similarity">
    <text evidence="1">Belongs to the bacterial solute-binding protein 1 family.</text>
</comment>
<keyword evidence="2" id="KW-0813">Transport</keyword>
<name>A0ABV9DBS5_9MICO</name>
<evidence type="ECO:0000256" key="2">
    <source>
        <dbReference type="ARBA" id="ARBA00022448"/>
    </source>
</evidence>
<dbReference type="InterPro" id="IPR006059">
    <property type="entry name" value="SBP"/>
</dbReference>
<dbReference type="EMBL" id="JBHSGF010000006">
    <property type="protein sequence ID" value="MFC4555608.1"/>
    <property type="molecule type" value="Genomic_DNA"/>
</dbReference>
<dbReference type="PANTHER" id="PTHR30061">
    <property type="entry name" value="MALTOSE-BINDING PERIPLASMIC PROTEIN"/>
    <property type="match status" value="1"/>
</dbReference>
<dbReference type="Proteomes" id="UP001595955">
    <property type="component" value="Unassembled WGS sequence"/>
</dbReference>
<dbReference type="SUPFAM" id="SSF53850">
    <property type="entry name" value="Periplasmic binding protein-like II"/>
    <property type="match status" value="1"/>
</dbReference>